<proteinExistence type="predicted"/>
<dbReference type="RefSeq" id="WP_231627339.1">
    <property type="nucleotide sequence ID" value="NZ_FMUN01000006.1"/>
</dbReference>
<dbReference type="EMBL" id="FMUN01000006">
    <property type="protein sequence ID" value="SCY47298.1"/>
    <property type="molecule type" value="Genomic_DNA"/>
</dbReference>
<dbReference type="Proteomes" id="UP000183104">
    <property type="component" value="Unassembled WGS sequence"/>
</dbReference>
<accession>A0A0P9CCR1</accession>
<dbReference type="CDD" id="cd02440">
    <property type="entry name" value="AdoMet_MTases"/>
    <property type="match status" value="1"/>
</dbReference>
<dbReference type="AlphaFoldDB" id="A0A0P9CCR1"/>
<dbReference type="Gene3D" id="3.40.50.150">
    <property type="entry name" value="Vaccinia Virus protein VP39"/>
    <property type="match status" value="1"/>
</dbReference>
<protein>
    <submittedName>
        <fullName evidence="1">Phospholipid N-methyltransferase</fullName>
    </submittedName>
</protein>
<gene>
    <name evidence="1" type="ORF">SAMN05661077_2213</name>
</gene>
<dbReference type="InterPro" id="IPR029063">
    <property type="entry name" value="SAM-dependent_MTases_sf"/>
</dbReference>
<dbReference type="GO" id="GO:0008168">
    <property type="term" value="F:methyltransferase activity"/>
    <property type="evidence" value="ECO:0007669"/>
    <property type="project" value="UniProtKB-KW"/>
</dbReference>
<reference evidence="2" key="1">
    <citation type="submission" date="2016-10" db="EMBL/GenBank/DDBJ databases">
        <authorList>
            <person name="Varghese N."/>
        </authorList>
    </citation>
    <scope>NUCLEOTIDE SEQUENCE [LARGE SCALE GENOMIC DNA]</scope>
    <source>
        <strain evidence="2">HL 19</strain>
    </source>
</reference>
<sequence length="199" mass="22201">MQTKPTPLTESIRFFSRFATDPSAVGAVAPSSSALARAMVTWIDWSEVDRVAEYGPGTGAFTPQILAHLGEEDRFFAVERDAGLARRFRARFPGTSLYQDSVENIAALCEREGLEGLDAVICGLPWASFTPDLQRRLLEQTAGVLREGGYFATFAYVSGFAVPGAHRFQRLLPEHFSRVERSPVVWRNLPPAFVYRCRR</sequence>
<keyword evidence="1" id="KW-0489">Methyltransferase</keyword>
<evidence type="ECO:0000313" key="1">
    <source>
        <dbReference type="EMBL" id="SCY47298.1"/>
    </source>
</evidence>
<keyword evidence="2" id="KW-1185">Reference proteome</keyword>
<organism evidence="1 2">
    <name type="scientific">Thiohalorhabdus denitrificans</name>
    <dbReference type="NCBI Taxonomy" id="381306"/>
    <lineage>
        <taxon>Bacteria</taxon>
        <taxon>Pseudomonadati</taxon>
        <taxon>Pseudomonadota</taxon>
        <taxon>Gammaproteobacteria</taxon>
        <taxon>Thiohalorhabdales</taxon>
        <taxon>Thiohalorhabdaceae</taxon>
        <taxon>Thiohalorhabdus</taxon>
    </lineage>
</organism>
<keyword evidence="1" id="KW-0808">Transferase</keyword>
<dbReference type="SUPFAM" id="SSF53335">
    <property type="entry name" value="S-adenosyl-L-methionine-dependent methyltransferases"/>
    <property type="match status" value="1"/>
</dbReference>
<evidence type="ECO:0000313" key="2">
    <source>
        <dbReference type="Proteomes" id="UP000183104"/>
    </source>
</evidence>
<name>A0A0P9CCR1_9GAMM</name>
<dbReference type="GO" id="GO:0032259">
    <property type="term" value="P:methylation"/>
    <property type="evidence" value="ECO:0007669"/>
    <property type="project" value="UniProtKB-KW"/>
</dbReference>
<dbReference type="STRING" id="381306.AN478_05825"/>